<dbReference type="AlphaFoldDB" id="A0A0H5M1A6"/>
<dbReference type="NCBIfam" id="TIGR02552">
    <property type="entry name" value="LcrH_SycD"/>
    <property type="match status" value="1"/>
</dbReference>
<proteinExistence type="predicted"/>
<protein>
    <submittedName>
        <fullName evidence="1">Secretion system chaperone SscB</fullName>
    </submittedName>
</protein>
<sequence>MSDITIGDLHTICAQINHALKEQGITHQEMMQTLQVVSPEETQTRYTRGYQAWLANDYNAALDDFSWLTLHHPREPQFHLALAGALQMQQEYALALSAYACVLMLEVNDPAPVYQMAICLQALGKGADAREALQTVIEMSYQNPEYLSIAEKASLLLNEI</sequence>
<dbReference type="Gene3D" id="1.25.40.10">
    <property type="entry name" value="Tetratricopeptide repeat domain"/>
    <property type="match status" value="1"/>
</dbReference>
<dbReference type="SMART" id="SM00028">
    <property type="entry name" value="TPR"/>
    <property type="match status" value="3"/>
</dbReference>
<dbReference type="RefSeq" id="WP_053010278.1">
    <property type="nucleotide sequence ID" value="NZ_CWJI01000017.1"/>
</dbReference>
<name>A0A0H5M1A6_YERIN</name>
<dbReference type="EMBL" id="CWJI01000017">
    <property type="protein sequence ID" value="CRY56837.1"/>
    <property type="molecule type" value="Genomic_DNA"/>
</dbReference>
<dbReference type="InterPro" id="IPR005415">
    <property type="entry name" value="T3SS_Ca_resp_chp_LcrH/SycD"/>
</dbReference>
<evidence type="ECO:0000313" key="2">
    <source>
        <dbReference type="Proteomes" id="UP000043316"/>
    </source>
</evidence>
<accession>A0A0H5M1A6</accession>
<gene>
    <name evidence="1" type="ORF">ERS008476_03882</name>
</gene>
<reference evidence="2" key="1">
    <citation type="submission" date="2015-03" db="EMBL/GenBank/DDBJ databases">
        <authorList>
            <consortium name="Pathogen Informatics"/>
        </authorList>
    </citation>
    <scope>NUCLEOTIDE SEQUENCE [LARGE SCALE GENOMIC DNA]</scope>
    <source>
        <strain evidence="2">R148</strain>
    </source>
</reference>
<organism evidence="1 2">
    <name type="scientific">Yersinia intermedia</name>
    <dbReference type="NCBI Taxonomy" id="631"/>
    <lineage>
        <taxon>Bacteria</taxon>
        <taxon>Pseudomonadati</taxon>
        <taxon>Pseudomonadota</taxon>
        <taxon>Gammaproteobacteria</taxon>
        <taxon>Enterobacterales</taxon>
        <taxon>Yersiniaceae</taxon>
        <taxon>Yersinia</taxon>
    </lineage>
</organism>
<dbReference type="InterPro" id="IPR019734">
    <property type="entry name" value="TPR_rpt"/>
</dbReference>
<dbReference type="SUPFAM" id="SSF48452">
    <property type="entry name" value="TPR-like"/>
    <property type="match status" value="1"/>
</dbReference>
<dbReference type="Proteomes" id="UP000043316">
    <property type="component" value="Unassembled WGS sequence"/>
</dbReference>
<evidence type="ECO:0000313" key="1">
    <source>
        <dbReference type="EMBL" id="CRY56837.1"/>
    </source>
</evidence>
<dbReference type="InterPro" id="IPR011990">
    <property type="entry name" value="TPR-like_helical_dom_sf"/>
</dbReference>